<comment type="similarity">
    <text evidence="2 8">Belongs to the cytochrome P450 family.</text>
</comment>
<dbReference type="InterPro" id="IPR050121">
    <property type="entry name" value="Cytochrome_P450_monoxygenase"/>
</dbReference>
<keyword evidence="7 8" id="KW-0503">Monooxygenase</keyword>
<dbReference type="InterPro" id="IPR036396">
    <property type="entry name" value="Cyt_P450_sf"/>
</dbReference>
<gene>
    <name evidence="9" type="ORF">PT974_02860</name>
</gene>
<dbReference type="Pfam" id="PF00067">
    <property type="entry name" value="p450"/>
    <property type="match status" value="1"/>
</dbReference>
<keyword evidence="4 8" id="KW-0479">Metal-binding</keyword>
<keyword evidence="3 8" id="KW-0349">Heme</keyword>
<organism evidence="9 10">
    <name type="scientific">Cladobotryum mycophilum</name>
    <dbReference type="NCBI Taxonomy" id="491253"/>
    <lineage>
        <taxon>Eukaryota</taxon>
        <taxon>Fungi</taxon>
        <taxon>Dikarya</taxon>
        <taxon>Ascomycota</taxon>
        <taxon>Pezizomycotina</taxon>
        <taxon>Sordariomycetes</taxon>
        <taxon>Hypocreomycetidae</taxon>
        <taxon>Hypocreales</taxon>
        <taxon>Hypocreaceae</taxon>
        <taxon>Cladobotryum</taxon>
    </lineage>
</organism>
<comment type="cofactor">
    <cofactor evidence="1">
        <name>heme</name>
        <dbReference type="ChEBI" id="CHEBI:30413"/>
    </cofactor>
</comment>
<reference evidence="9 10" key="1">
    <citation type="submission" date="2024-01" db="EMBL/GenBank/DDBJ databases">
        <title>Complete genome of Cladobotryum mycophilum ATHUM6906.</title>
        <authorList>
            <person name="Christinaki A.C."/>
            <person name="Myridakis A.I."/>
            <person name="Kouvelis V.N."/>
        </authorList>
    </citation>
    <scope>NUCLEOTIDE SEQUENCE [LARGE SCALE GENOMIC DNA]</scope>
    <source>
        <strain evidence="9 10">ATHUM6906</strain>
    </source>
</reference>
<dbReference type="SUPFAM" id="SSF48264">
    <property type="entry name" value="Cytochrome P450"/>
    <property type="match status" value="1"/>
</dbReference>
<evidence type="ECO:0000256" key="2">
    <source>
        <dbReference type="ARBA" id="ARBA00010617"/>
    </source>
</evidence>
<evidence type="ECO:0000313" key="10">
    <source>
        <dbReference type="Proteomes" id="UP001338125"/>
    </source>
</evidence>
<dbReference type="InterPro" id="IPR002401">
    <property type="entry name" value="Cyt_P450_E_grp-I"/>
</dbReference>
<name>A0ABR0SZA9_9HYPO</name>
<sequence length="112" mass="12854">MIPGNTIVSVPFLATFWDEKNFSDPLGFHPERFLGDENFANHNTDAFQPFNVGPRRCIGQAFAYGESRLALAKLIFSFDMKLASENKDWINSQKAYLTWDKPPLNVFLRPVR</sequence>
<dbReference type="Gene3D" id="1.10.630.10">
    <property type="entry name" value="Cytochrome P450"/>
    <property type="match status" value="1"/>
</dbReference>
<dbReference type="Proteomes" id="UP001338125">
    <property type="component" value="Unassembled WGS sequence"/>
</dbReference>
<comment type="caution">
    <text evidence="9">The sequence shown here is derived from an EMBL/GenBank/DDBJ whole genome shotgun (WGS) entry which is preliminary data.</text>
</comment>
<keyword evidence="5 8" id="KW-0560">Oxidoreductase</keyword>
<evidence type="ECO:0000256" key="4">
    <source>
        <dbReference type="ARBA" id="ARBA00022723"/>
    </source>
</evidence>
<keyword evidence="10" id="KW-1185">Reference proteome</keyword>
<evidence type="ECO:0000256" key="1">
    <source>
        <dbReference type="ARBA" id="ARBA00001971"/>
    </source>
</evidence>
<evidence type="ECO:0000256" key="6">
    <source>
        <dbReference type="ARBA" id="ARBA00023004"/>
    </source>
</evidence>
<dbReference type="PRINTS" id="PR00463">
    <property type="entry name" value="EP450I"/>
</dbReference>
<dbReference type="InterPro" id="IPR017972">
    <property type="entry name" value="Cyt_P450_CS"/>
</dbReference>
<evidence type="ECO:0000256" key="5">
    <source>
        <dbReference type="ARBA" id="ARBA00023002"/>
    </source>
</evidence>
<dbReference type="PANTHER" id="PTHR24305">
    <property type="entry name" value="CYTOCHROME P450"/>
    <property type="match status" value="1"/>
</dbReference>
<dbReference type="GO" id="GO:0004497">
    <property type="term" value="F:monooxygenase activity"/>
    <property type="evidence" value="ECO:0007669"/>
    <property type="project" value="UniProtKB-KW"/>
</dbReference>
<evidence type="ECO:0000256" key="3">
    <source>
        <dbReference type="ARBA" id="ARBA00022617"/>
    </source>
</evidence>
<dbReference type="EMBL" id="JAVFKD010000002">
    <property type="protein sequence ID" value="KAK5997497.1"/>
    <property type="molecule type" value="Genomic_DNA"/>
</dbReference>
<proteinExistence type="inferred from homology"/>
<protein>
    <submittedName>
        <fullName evidence="9">Cytochrome P450 monooxygenase aclL</fullName>
    </submittedName>
</protein>
<keyword evidence="6 8" id="KW-0408">Iron</keyword>
<evidence type="ECO:0000313" key="9">
    <source>
        <dbReference type="EMBL" id="KAK5997497.1"/>
    </source>
</evidence>
<dbReference type="InterPro" id="IPR001128">
    <property type="entry name" value="Cyt_P450"/>
</dbReference>
<dbReference type="PANTHER" id="PTHR24305:SF230">
    <property type="entry name" value="P450, PUTATIVE (EUROFUNG)-RELATED"/>
    <property type="match status" value="1"/>
</dbReference>
<accession>A0ABR0SZA9</accession>
<dbReference type="PROSITE" id="PS00086">
    <property type="entry name" value="CYTOCHROME_P450"/>
    <property type="match status" value="1"/>
</dbReference>
<evidence type="ECO:0000256" key="7">
    <source>
        <dbReference type="ARBA" id="ARBA00023033"/>
    </source>
</evidence>
<evidence type="ECO:0000256" key="8">
    <source>
        <dbReference type="RuleBase" id="RU000461"/>
    </source>
</evidence>